<gene>
    <name evidence="1" type="ORF">FBT96_20390</name>
</gene>
<dbReference type="EMBL" id="SWJZ01000156">
    <property type="protein sequence ID" value="TKD12547.1"/>
    <property type="molecule type" value="Genomic_DNA"/>
</dbReference>
<sequence>MPAPDLIERLDGALRDISEGIDPEAWYSIPLIDAWACLRDGQIPRIWGHSNRAPGSVSILTGPILHITWDSAAVRALEGWYRLGRRAEGDTPLTPPSAPRALLSGPAFRARVHGFAAKVDRVVKDADHC</sequence>
<dbReference type="RefSeq" id="WP_136909913.1">
    <property type="nucleotide sequence ID" value="NZ_SWJZ01000156.1"/>
</dbReference>
<accession>A0A4U1JJ85</accession>
<protein>
    <submittedName>
        <fullName evidence="1">Uncharacterized protein</fullName>
    </submittedName>
</protein>
<evidence type="ECO:0000313" key="1">
    <source>
        <dbReference type="EMBL" id="TKD12547.1"/>
    </source>
</evidence>
<dbReference type="Proteomes" id="UP000310597">
    <property type="component" value="Unassembled WGS sequence"/>
</dbReference>
<organism evidence="1 2">
    <name type="scientific">Rhodobacter capsulatus</name>
    <name type="common">Rhodopseudomonas capsulata</name>
    <dbReference type="NCBI Taxonomy" id="1061"/>
    <lineage>
        <taxon>Bacteria</taxon>
        <taxon>Pseudomonadati</taxon>
        <taxon>Pseudomonadota</taxon>
        <taxon>Alphaproteobacteria</taxon>
        <taxon>Rhodobacterales</taxon>
        <taxon>Rhodobacter group</taxon>
        <taxon>Rhodobacter</taxon>
    </lineage>
</organism>
<proteinExistence type="predicted"/>
<name>A0A4U1JJ85_RHOCA</name>
<evidence type="ECO:0000313" key="2">
    <source>
        <dbReference type="Proteomes" id="UP000310597"/>
    </source>
</evidence>
<reference evidence="1 2" key="1">
    <citation type="submission" date="2019-04" db="EMBL/GenBank/DDBJ databases">
        <title>Draft Whole-Genome sequence of the purple photosynthetic bacterium Rhodobacter capsulatus SP108 with an indigenous class A beta-lactamase.</title>
        <authorList>
            <person name="Robertson S."/>
            <person name="Meyer T.E."/>
            <person name="Kyndt J.A."/>
        </authorList>
    </citation>
    <scope>NUCLEOTIDE SEQUENCE [LARGE SCALE GENOMIC DNA]</scope>
    <source>
        <strain evidence="1 2">SP108</strain>
    </source>
</reference>
<dbReference type="AlphaFoldDB" id="A0A4U1JJ85"/>
<comment type="caution">
    <text evidence="1">The sequence shown here is derived from an EMBL/GenBank/DDBJ whole genome shotgun (WGS) entry which is preliminary data.</text>
</comment>